<proteinExistence type="predicted"/>
<comment type="caution">
    <text evidence="1">The sequence shown here is derived from an EMBL/GenBank/DDBJ whole genome shotgun (WGS) entry which is preliminary data.</text>
</comment>
<evidence type="ECO:0000313" key="1">
    <source>
        <dbReference type="EMBL" id="OIQ65080.1"/>
    </source>
</evidence>
<reference evidence="1" key="1">
    <citation type="submission" date="2016-10" db="EMBL/GenBank/DDBJ databases">
        <title>Sequence of Gallionella enrichment culture.</title>
        <authorList>
            <person name="Poehlein A."/>
            <person name="Muehling M."/>
            <person name="Daniel R."/>
        </authorList>
    </citation>
    <scope>NUCLEOTIDE SEQUENCE</scope>
</reference>
<organism evidence="1">
    <name type="scientific">mine drainage metagenome</name>
    <dbReference type="NCBI Taxonomy" id="410659"/>
    <lineage>
        <taxon>unclassified sequences</taxon>
        <taxon>metagenomes</taxon>
        <taxon>ecological metagenomes</taxon>
    </lineage>
</organism>
<protein>
    <submittedName>
        <fullName evidence="1">Uncharacterized protein</fullName>
    </submittedName>
</protein>
<sequence length="300" mass="33819">MLPLGDLCHKGPHLPRRPRAQFGNRRAHHIVAIAIQQRAQPLLPHHQRRRLGLHIANPLIRHADVGADDRVNLLVQHAFLEQPNRRQTQPFLLHRGRRGRKSPRHRATRIRPVSGVRQPAENLALPIERSRKAHVHQMRAAQIGVVDDVDITELRRRRHPRRDALDQHPRRILHGADKHRQAPRALRDQRAILGGIDAVRAVVRLGNHRREGRARKRQVHLVADLLQPGLNDGQRNRINHGRAPSVMTILPSASPVAKSPGSIRTVVSICSTMAPTLCQRSTARATISGTSSLMGVRITR</sequence>
<dbReference type="AlphaFoldDB" id="A0A1J5P342"/>
<accession>A0A1J5P342</accession>
<name>A0A1J5P342_9ZZZZ</name>
<dbReference type="EMBL" id="MLJW01007604">
    <property type="protein sequence ID" value="OIQ65080.1"/>
    <property type="molecule type" value="Genomic_DNA"/>
</dbReference>
<gene>
    <name evidence="1" type="ORF">GALL_533630</name>
</gene>